<gene>
    <name evidence="1" type="ORF">pdam_00014680</name>
</gene>
<dbReference type="EMBL" id="RCHS01002309">
    <property type="protein sequence ID" value="RMX48150.1"/>
    <property type="molecule type" value="Genomic_DNA"/>
</dbReference>
<evidence type="ECO:0000313" key="1">
    <source>
        <dbReference type="EMBL" id="RMX48150.1"/>
    </source>
</evidence>
<evidence type="ECO:0000313" key="2">
    <source>
        <dbReference type="Proteomes" id="UP000275408"/>
    </source>
</evidence>
<reference evidence="1 2" key="1">
    <citation type="journal article" date="2018" name="Sci. Rep.">
        <title>Comparative analysis of the Pocillopora damicornis genome highlights role of immune system in coral evolution.</title>
        <authorList>
            <person name="Cunning R."/>
            <person name="Bay R.A."/>
            <person name="Gillette P."/>
            <person name="Baker A.C."/>
            <person name="Traylor-Knowles N."/>
        </authorList>
    </citation>
    <scope>NUCLEOTIDE SEQUENCE [LARGE SCALE GENOMIC DNA]</scope>
    <source>
        <strain evidence="1">RSMAS</strain>
        <tissue evidence="1">Whole animal</tissue>
    </source>
</reference>
<keyword evidence="2" id="KW-1185">Reference proteome</keyword>
<accession>A0A3M6U3C4</accession>
<organism evidence="1 2">
    <name type="scientific">Pocillopora damicornis</name>
    <name type="common">Cauliflower coral</name>
    <name type="synonym">Millepora damicornis</name>
    <dbReference type="NCBI Taxonomy" id="46731"/>
    <lineage>
        <taxon>Eukaryota</taxon>
        <taxon>Metazoa</taxon>
        <taxon>Cnidaria</taxon>
        <taxon>Anthozoa</taxon>
        <taxon>Hexacorallia</taxon>
        <taxon>Scleractinia</taxon>
        <taxon>Astrocoeniina</taxon>
        <taxon>Pocilloporidae</taxon>
        <taxon>Pocillopora</taxon>
    </lineage>
</organism>
<dbReference type="AlphaFoldDB" id="A0A3M6U3C4"/>
<comment type="caution">
    <text evidence="1">The sequence shown here is derived from an EMBL/GenBank/DDBJ whole genome shotgun (WGS) entry which is preliminary data.</text>
</comment>
<sequence>MCSECTVCITSCPGEVMHSDVFHVGLTDHSLIYAVRMINSLPKCNGKGKSKLEISKTLTVNFFSKTYKLNPGRIYLFTKLM</sequence>
<dbReference type="PROSITE" id="PS00198">
    <property type="entry name" value="4FE4S_FER_1"/>
    <property type="match status" value="1"/>
</dbReference>
<proteinExistence type="predicted"/>
<name>A0A3M6U3C4_POCDA</name>
<evidence type="ECO:0008006" key="3">
    <source>
        <dbReference type="Google" id="ProtNLM"/>
    </source>
</evidence>
<protein>
    <recommendedName>
        <fullName evidence="3">4Fe-4S ferredoxin-type domain-containing protein</fullName>
    </recommendedName>
</protein>
<dbReference type="InterPro" id="IPR017900">
    <property type="entry name" value="4Fe4S_Fe_S_CS"/>
</dbReference>
<dbReference type="Proteomes" id="UP000275408">
    <property type="component" value="Unassembled WGS sequence"/>
</dbReference>